<evidence type="ECO:0000313" key="2">
    <source>
        <dbReference type="EMBL" id="VDS04423.1"/>
    </source>
</evidence>
<dbReference type="AlphaFoldDB" id="A0A3S4GJH4"/>
<sequence>MGWLIFAVIAAGAYGAYRLKGRWDMELVRSHVFLDALTTGEPPDEANGTAMVVLALPSVKGILHLARLHVLNDFGGQRGTMIEKAYSLGMMARLTAYEREFFGVKSPAASSANMASNQPSGTGESNEDKAQADSDEAFLQSLGETSLYRFYYYSYVEELKRLAGTPEGKIHPVELCDDENVKHAFVDRIDPLRLAEMVHITNYATLRHH</sequence>
<dbReference type="OrthoDB" id="8480180at2"/>
<evidence type="ECO:0000256" key="1">
    <source>
        <dbReference type="SAM" id="MobiDB-lite"/>
    </source>
</evidence>
<dbReference type="EMBL" id="UZWD01000023">
    <property type="protein sequence ID" value="VDS04423.1"/>
    <property type="molecule type" value="Genomic_DNA"/>
</dbReference>
<dbReference type="RefSeq" id="WP_126150008.1">
    <property type="nucleotide sequence ID" value="NZ_JBHTMH010000001.1"/>
</dbReference>
<reference evidence="2 3" key="1">
    <citation type="submission" date="2018-12" db="EMBL/GenBank/DDBJ databases">
        <authorList>
            <person name="Criscuolo A."/>
        </authorList>
    </citation>
    <scope>NUCLEOTIDE SEQUENCE [LARGE SCALE GENOMIC DNA]</scope>
    <source>
        <strain evidence="2">ACIP1116281</strain>
    </source>
</reference>
<keyword evidence="3" id="KW-1185">Reference proteome</keyword>
<accession>A0A3S4GJH4</accession>
<evidence type="ECO:0000313" key="3">
    <source>
        <dbReference type="Proteomes" id="UP000268844"/>
    </source>
</evidence>
<proteinExistence type="predicted"/>
<gene>
    <name evidence="2" type="ORF">DEVEQU_01558</name>
</gene>
<dbReference type="Proteomes" id="UP000268844">
    <property type="component" value="Unassembled WGS sequence"/>
</dbReference>
<name>A0A3S4GJH4_9HYPH</name>
<protein>
    <submittedName>
        <fullName evidence="2">Uncharacterized protein</fullName>
    </submittedName>
</protein>
<feature type="region of interest" description="Disordered" evidence="1">
    <location>
        <begin position="112"/>
        <end position="133"/>
    </location>
</feature>
<organism evidence="2 3">
    <name type="scientific">Devosia equisanguinis</name>
    <dbReference type="NCBI Taxonomy" id="2490941"/>
    <lineage>
        <taxon>Bacteria</taxon>
        <taxon>Pseudomonadati</taxon>
        <taxon>Pseudomonadota</taxon>
        <taxon>Alphaproteobacteria</taxon>
        <taxon>Hyphomicrobiales</taxon>
        <taxon>Devosiaceae</taxon>
        <taxon>Devosia</taxon>
    </lineage>
</organism>